<reference evidence="3" key="1">
    <citation type="journal article" date="2023" name="G3 (Bethesda)">
        <title>A reference genome for the long-term kleptoplast-retaining sea slug Elysia crispata morphotype clarki.</title>
        <authorList>
            <person name="Eastman K.E."/>
            <person name="Pendleton A.L."/>
            <person name="Shaikh M.A."/>
            <person name="Suttiyut T."/>
            <person name="Ogas R."/>
            <person name="Tomko P."/>
            <person name="Gavelis G."/>
            <person name="Widhalm J.R."/>
            <person name="Wisecaver J.H."/>
        </authorList>
    </citation>
    <scope>NUCLEOTIDE SEQUENCE</scope>
    <source>
        <strain evidence="3">ECLA1</strain>
    </source>
</reference>
<dbReference type="SUPFAM" id="SSF56601">
    <property type="entry name" value="beta-lactamase/transpeptidase-like"/>
    <property type="match status" value="1"/>
</dbReference>
<feature type="chain" id="PRO_5042140693" description="Beta-lactamase-related domain-containing protein" evidence="1">
    <location>
        <begin position="28"/>
        <end position="177"/>
    </location>
</feature>
<gene>
    <name evidence="3" type="ORF">RRG08_006060</name>
</gene>
<evidence type="ECO:0000313" key="4">
    <source>
        <dbReference type="Proteomes" id="UP001283361"/>
    </source>
</evidence>
<organism evidence="3 4">
    <name type="scientific">Elysia crispata</name>
    <name type="common">lettuce slug</name>
    <dbReference type="NCBI Taxonomy" id="231223"/>
    <lineage>
        <taxon>Eukaryota</taxon>
        <taxon>Metazoa</taxon>
        <taxon>Spiralia</taxon>
        <taxon>Lophotrochozoa</taxon>
        <taxon>Mollusca</taxon>
        <taxon>Gastropoda</taxon>
        <taxon>Heterobranchia</taxon>
        <taxon>Euthyneura</taxon>
        <taxon>Panpulmonata</taxon>
        <taxon>Sacoglossa</taxon>
        <taxon>Placobranchoidea</taxon>
        <taxon>Plakobranchidae</taxon>
        <taxon>Elysia</taxon>
    </lineage>
</organism>
<dbReference type="InterPro" id="IPR050491">
    <property type="entry name" value="AmpC-like"/>
</dbReference>
<dbReference type="EMBL" id="JAWDGP010004725">
    <property type="protein sequence ID" value="KAK3762316.1"/>
    <property type="molecule type" value="Genomic_DNA"/>
</dbReference>
<dbReference type="InterPro" id="IPR001466">
    <property type="entry name" value="Beta-lactam-related"/>
</dbReference>
<feature type="domain" description="Beta-lactamase-related" evidence="2">
    <location>
        <begin position="38"/>
        <end position="150"/>
    </location>
</feature>
<evidence type="ECO:0000313" key="3">
    <source>
        <dbReference type="EMBL" id="KAK3762316.1"/>
    </source>
</evidence>
<keyword evidence="1" id="KW-0732">Signal</keyword>
<evidence type="ECO:0000259" key="2">
    <source>
        <dbReference type="Pfam" id="PF00144"/>
    </source>
</evidence>
<dbReference type="Pfam" id="PF00144">
    <property type="entry name" value="Beta-lactamase"/>
    <property type="match status" value="1"/>
</dbReference>
<dbReference type="InterPro" id="IPR012338">
    <property type="entry name" value="Beta-lactam/transpept-like"/>
</dbReference>
<evidence type="ECO:0000256" key="1">
    <source>
        <dbReference type="SAM" id="SignalP"/>
    </source>
</evidence>
<proteinExistence type="predicted"/>
<dbReference type="AlphaFoldDB" id="A0AAE1D9I7"/>
<dbReference type="Proteomes" id="UP001283361">
    <property type="component" value="Unassembled WGS sequence"/>
</dbReference>
<dbReference type="PANTHER" id="PTHR46825">
    <property type="entry name" value="D-ALANYL-D-ALANINE-CARBOXYPEPTIDASE/ENDOPEPTIDASE AMPH"/>
    <property type="match status" value="1"/>
</dbReference>
<keyword evidence="4" id="KW-1185">Reference proteome</keyword>
<comment type="caution">
    <text evidence="3">The sequence shown here is derived from an EMBL/GenBank/DDBJ whole genome shotgun (WGS) entry which is preliminary data.</text>
</comment>
<protein>
    <recommendedName>
        <fullName evidence="2">Beta-lactamase-related domain-containing protein</fullName>
    </recommendedName>
</protein>
<name>A0AAE1D9I7_9GAST</name>
<feature type="signal peptide" evidence="1">
    <location>
        <begin position="1"/>
        <end position="27"/>
    </location>
</feature>
<sequence>MLIRSKHALGQTFILLVLYCCFVNGDADARFDAPEVVRVLEETLQCHNNPGLAVSVVKDGQTVFSRGFGVRNIETQEPVTEDTVFELASLSKSFAATLLVKLLHERTNLTVDSKVQELLGDKFQMMDEFRTKDATFADVMGHRMAIPANNGIRFDSNLTRESLPKRLSLLPSNDQFR</sequence>
<dbReference type="PANTHER" id="PTHR46825:SF15">
    <property type="entry name" value="BETA-LACTAMASE-RELATED DOMAIN-CONTAINING PROTEIN"/>
    <property type="match status" value="1"/>
</dbReference>
<dbReference type="Gene3D" id="3.40.710.10">
    <property type="entry name" value="DD-peptidase/beta-lactamase superfamily"/>
    <property type="match status" value="1"/>
</dbReference>
<accession>A0AAE1D9I7</accession>